<evidence type="ECO:0000313" key="6">
    <source>
        <dbReference type="Proteomes" id="UP001153387"/>
    </source>
</evidence>
<evidence type="ECO:0000256" key="1">
    <source>
        <dbReference type="ARBA" id="ARBA00022448"/>
    </source>
</evidence>
<name>A0A9X4KSG0_9BACL</name>
<dbReference type="PANTHER" id="PTHR42939:SF1">
    <property type="entry name" value="ABC TRANSPORTER ATP-BINDING PROTEIN ALBC-RELATED"/>
    <property type="match status" value="1"/>
</dbReference>
<dbReference type="Pfam" id="PF00005">
    <property type="entry name" value="ABC_tran"/>
    <property type="match status" value="1"/>
</dbReference>
<dbReference type="PROSITE" id="PS50893">
    <property type="entry name" value="ABC_TRANSPORTER_2"/>
    <property type="match status" value="1"/>
</dbReference>
<proteinExistence type="predicted"/>
<keyword evidence="1" id="KW-0813">Transport</keyword>
<accession>A0A9X4KSG0</accession>
<dbReference type="InterPro" id="IPR051782">
    <property type="entry name" value="ABC_Transporter_VariousFunc"/>
</dbReference>
<evidence type="ECO:0000256" key="3">
    <source>
        <dbReference type="ARBA" id="ARBA00022840"/>
    </source>
</evidence>
<reference evidence="5 6" key="1">
    <citation type="submission" date="2022-10" db="EMBL/GenBank/DDBJ databases">
        <title>Comparative genomic analysis of Cohnella hashimotonis sp. nov., isolated from the International Space Station.</title>
        <authorList>
            <person name="Simpson A."/>
            <person name="Venkateswaran K."/>
        </authorList>
    </citation>
    <scope>NUCLEOTIDE SEQUENCE [LARGE SCALE GENOMIC DNA]</scope>
    <source>
        <strain evidence="5 6">DSM 18997</strain>
    </source>
</reference>
<comment type="caution">
    <text evidence="5">The sequence shown here is derived from an EMBL/GenBank/DDBJ whole genome shotgun (WGS) entry which is preliminary data.</text>
</comment>
<dbReference type="InterPro" id="IPR003439">
    <property type="entry name" value="ABC_transporter-like_ATP-bd"/>
</dbReference>
<dbReference type="Gene3D" id="3.40.50.300">
    <property type="entry name" value="P-loop containing nucleotide triphosphate hydrolases"/>
    <property type="match status" value="1"/>
</dbReference>
<dbReference type="GO" id="GO:0005524">
    <property type="term" value="F:ATP binding"/>
    <property type="evidence" value="ECO:0007669"/>
    <property type="project" value="UniProtKB-KW"/>
</dbReference>
<keyword evidence="6" id="KW-1185">Reference proteome</keyword>
<dbReference type="GO" id="GO:0016887">
    <property type="term" value="F:ATP hydrolysis activity"/>
    <property type="evidence" value="ECO:0007669"/>
    <property type="project" value="InterPro"/>
</dbReference>
<evidence type="ECO:0000259" key="4">
    <source>
        <dbReference type="PROSITE" id="PS50893"/>
    </source>
</evidence>
<dbReference type="Proteomes" id="UP001153387">
    <property type="component" value="Unassembled WGS sequence"/>
</dbReference>
<dbReference type="InterPro" id="IPR003593">
    <property type="entry name" value="AAA+_ATPase"/>
</dbReference>
<sequence>MLEASHLRKKIDGKSVLTNVSFELGEGRVAGLIGRNGAGKTTLLKVMSGILDPDGGEVLFEGRSVHQEPEVKRELVFIPDTPEAWYGYTGWGAAYMFSQIYPRFDPAYFKDTMNRFGLPLDRNIRRFSKGMRMMFSTALGLSTRAKLVLLDEPTNGIDPIAKKQVLTLLMEAAADGMSLIVSSHLLEELERMTDTILLMRSGSVETHDSEGAAEGIVTKLQVVFQGEVPEAWLSSPDVRVLDHIGRVYTLLLNGAPGSVAVAELEAMMPLLMEPLPVRLEDLYVWKLGGESDEG</sequence>
<keyword evidence="3 5" id="KW-0067">ATP-binding</keyword>
<feature type="domain" description="ABC transporter" evidence="4">
    <location>
        <begin position="2"/>
        <end position="226"/>
    </location>
</feature>
<dbReference type="SUPFAM" id="SSF52540">
    <property type="entry name" value="P-loop containing nucleoside triphosphate hydrolases"/>
    <property type="match status" value="1"/>
</dbReference>
<dbReference type="SMART" id="SM00382">
    <property type="entry name" value="AAA"/>
    <property type="match status" value="1"/>
</dbReference>
<evidence type="ECO:0000313" key="5">
    <source>
        <dbReference type="EMBL" id="MDG0795227.1"/>
    </source>
</evidence>
<dbReference type="AlphaFoldDB" id="A0A9X4KSG0"/>
<keyword evidence="2" id="KW-0547">Nucleotide-binding</keyword>
<dbReference type="RefSeq" id="WP_277568917.1">
    <property type="nucleotide sequence ID" value="NZ_JAPDHZ010000008.1"/>
</dbReference>
<protein>
    <submittedName>
        <fullName evidence="5">ABC transporter ATP-binding protein</fullName>
    </submittedName>
</protein>
<dbReference type="PANTHER" id="PTHR42939">
    <property type="entry name" value="ABC TRANSPORTER ATP-BINDING PROTEIN ALBC-RELATED"/>
    <property type="match status" value="1"/>
</dbReference>
<organism evidence="5 6">
    <name type="scientific">Cohnella ginsengisoli</name>
    <dbReference type="NCBI Taxonomy" id="425004"/>
    <lineage>
        <taxon>Bacteria</taxon>
        <taxon>Bacillati</taxon>
        <taxon>Bacillota</taxon>
        <taxon>Bacilli</taxon>
        <taxon>Bacillales</taxon>
        <taxon>Paenibacillaceae</taxon>
        <taxon>Cohnella</taxon>
    </lineage>
</organism>
<evidence type="ECO:0000256" key="2">
    <source>
        <dbReference type="ARBA" id="ARBA00022741"/>
    </source>
</evidence>
<dbReference type="InterPro" id="IPR027417">
    <property type="entry name" value="P-loop_NTPase"/>
</dbReference>
<dbReference type="CDD" id="cd03230">
    <property type="entry name" value="ABC_DR_subfamily_A"/>
    <property type="match status" value="1"/>
</dbReference>
<dbReference type="EMBL" id="JAPDHZ010000008">
    <property type="protein sequence ID" value="MDG0795227.1"/>
    <property type="molecule type" value="Genomic_DNA"/>
</dbReference>
<gene>
    <name evidence="5" type="ORF">OMP38_33665</name>
</gene>